<dbReference type="Proteomes" id="UP001059041">
    <property type="component" value="Linkage Group LG24"/>
</dbReference>
<reference evidence="1" key="1">
    <citation type="submission" date="2021-02" db="EMBL/GenBank/DDBJ databases">
        <title>Comparative genomics reveals that relaxation of natural selection precedes convergent phenotypic evolution of cavefish.</title>
        <authorList>
            <person name="Peng Z."/>
        </authorList>
    </citation>
    <scope>NUCLEOTIDE SEQUENCE</scope>
    <source>
        <tissue evidence="1">Muscle</tissue>
    </source>
</reference>
<gene>
    <name evidence="1" type="ORF">IRJ41_002543</name>
</gene>
<keyword evidence="2" id="KW-1185">Reference proteome</keyword>
<evidence type="ECO:0000313" key="2">
    <source>
        <dbReference type="Proteomes" id="UP001059041"/>
    </source>
</evidence>
<organism evidence="1 2">
    <name type="scientific">Triplophysa rosa</name>
    <name type="common">Cave loach</name>
    <dbReference type="NCBI Taxonomy" id="992332"/>
    <lineage>
        <taxon>Eukaryota</taxon>
        <taxon>Metazoa</taxon>
        <taxon>Chordata</taxon>
        <taxon>Craniata</taxon>
        <taxon>Vertebrata</taxon>
        <taxon>Euteleostomi</taxon>
        <taxon>Actinopterygii</taxon>
        <taxon>Neopterygii</taxon>
        <taxon>Teleostei</taxon>
        <taxon>Ostariophysi</taxon>
        <taxon>Cypriniformes</taxon>
        <taxon>Nemacheilidae</taxon>
        <taxon>Triplophysa</taxon>
    </lineage>
</organism>
<accession>A0A9W7T811</accession>
<protein>
    <submittedName>
        <fullName evidence="1">Uncharacterized protein</fullName>
    </submittedName>
</protein>
<name>A0A9W7T811_TRIRA</name>
<sequence>MGCPAHNPPTSPPPVLAASSRALGFHLVIERPAQINPNKTSRPLFTSPGAEGRFPSRHVDETWHSIRWINPHDSSAHLITASVNIPHHHDRNTSAQGPKSRGLYKGTQTEWAGHPSSLSLRSMTAEQVEQGIQVMVAYSGILASSPGHGALLPVPIVHLLCAYCGNPERAGGKQRHRLCRVPALISHAPGIATDAGHY</sequence>
<dbReference type="EMBL" id="JAFHDT010000024">
    <property type="protein sequence ID" value="KAI7791633.1"/>
    <property type="molecule type" value="Genomic_DNA"/>
</dbReference>
<dbReference type="AlphaFoldDB" id="A0A9W7T811"/>
<evidence type="ECO:0000313" key="1">
    <source>
        <dbReference type="EMBL" id="KAI7791633.1"/>
    </source>
</evidence>
<comment type="caution">
    <text evidence="1">The sequence shown here is derived from an EMBL/GenBank/DDBJ whole genome shotgun (WGS) entry which is preliminary data.</text>
</comment>
<proteinExistence type="predicted"/>